<evidence type="ECO:0000313" key="2">
    <source>
        <dbReference type="Proteomes" id="UP000046395"/>
    </source>
</evidence>
<keyword evidence="2" id="KW-1185">Reference proteome</keyword>
<dbReference type="Proteomes" id="UP000046395">
    <property type="component" value="Unassembled WGS sequence"/>
</dbReference>
<evidence type="ECO:0000256" key="1">
    <source>
        <dbReference type="SAM" id="MobiDB-lite"/>
    </source>
</evidence>
<accession>A0A5S6Q6N4</accession>
<proteinExistence type="predicted"/>
<dbReference type="AlphaFoldDB" id="A0A5S6Q6N4"/>
<organism evidence="2 3">
    <name type="scientific">Trichuris muris</name>
    <name type="common">Mouse whipworm</name>
    <dbReference type="NCBI Taxonomy" id="70415"/>
    <lineage>
        <taxon>Eukaryota</taxon>
        <taxon>Metazoa</taxon>
        <taxon>Ecdysozoa</taxon>
        <taxon>Nematoda</taxon>
        <taxon>Enoplea</taxon>
        <taxon>Dorylaimia</taxon>
        <taxon>Trichinellida</taxon>
        <taxon>Trichuridae</taxon>
        <taxon>Trichuris</taxon>
    </lineage>
</organism>
<feature type="region of interest" description="Disordered" evidence="1">
    <location>
        <begin position="1"/>
        <end position="32"/>
    </location>
</feature>
<sequence length="107" mass="11651">MLWQRWSPGARPVGRPWQASASSSNGAKRSLSPAVRTASWQLDPAVLRVTFGHDVHFLSSDIDQRVAISASRGFANDQWLSPRSAATAFIISAVTVGAYDSQVHLLF</sequence>
<protein>
    <submittedName>
        <fullName evidence="3">Uncharacterized protein</fullName>
    </submittedName>
</protein>
<dbReference type="WBParaSite" id="TMUE_1000002825.1">
    <property type="protein sequence ID" value="TMUE_1000002825.1"/>
    <property type="gene ID" value="WBGene00298500"/>
</dbReference>
<name>A0A5S6Q6N4_TRIMR</name>
<evidence type="ECO:0000313" key="3">
    <source>
        <dbReference type="WBParaSite" id="TMUE_1000002825.1"/>
    </source>
</evidence>
<reference evidence="3" key="1">
    <citation type="submission" date="2019-12" db="UniProtKB">
        <authorList>
            <consortium name="WormBaseParasite"/>
        </authorList>
    </citation>
    <scope>IDENTIFICATION</scope>
</reference>